<feature type="transmembrane region" description="Helical" evidence="1">
    <location>
        <begin position="172"/>
        <end position="197"/>
    </location>
</feature>
<feature type="transmembrane region" description="Helical" evidence="1">
    <location>
        <begin position="321"/>
        <end position="336"/>
    </location>
</feature>
<evidence type="ECO:0000256" key="1">
    <source>
        <dbReference type="SAM" id="Phobius"/>
    </source>
</evidence>
<accession>A0A1I6GSQ1</accession>
<proteinExistence type="predicted"/>
<feature type="transmembrane region" description="Helical" evidence="1">
    <location>
        <begin position="296"/>
        <end position="315"/>
    </location>
</feature>
<gene>
    <name evidence="2" type="ORF">SAMN04488073_1451</name>
</gene>
<feature type="transmembrane region" description="Helical" evidence="1">
    <location>
        <begin position="266"/>
        <end position="284"/>
    </location>
</feature>
<sequence length="362" mass="41293">MARISVSRKERRVISRALDEWQAQGLLTSDQADSLRGSLEVQVLDWRRLARYALWVAIACTLLSISAVLADEWLVRLFERIFSASAWVKCLLFMIIAALCYWAGLSRKRRRPERTLTNEAMFFFGVVATAFAVAFLGEAVSTGSDHFSLLLLLAAVLYGLLGLWFPSTLVWVFSLLSLGSWFGAETGYLSGWGAYYLGMNMPLRFVFFGLALLLAGSWLFTRWQERRSFLAPTRAIGLLYLFIALWIMSIFGNYGDVESWERAGHLELLHWSVLFGLAAIAAIYHGLRYDDGMTRGFGLTFLFINLYTRFFEYFWDETHKAIFFGILAVSFWYLGSRAERIWRLEPLARLGGGLGNKSRSEM</sequence>
<keyword evidence="1" id="KW-1133">Transmembrane helix</keyword>
<reference evidence="3" key="1">
    <citation type="submission" date="2016-10" db="EMBL/GenBank/DDBJ databases">
        <authorList>
            <person name="Varghese N."/>
            <person name="Submissions S."/>
        </authorList>
    </citation>
    <scope>NUCLEOTIDE SEQUENCE [LARGE SCALE GENOMIC DNA]</scope>
    <source>
        <strain evidence="3">CGMCC 1.6294</strain>
    </source>
</reference>
<dbReference type="RefSeq" id="WP_208603383.1">
    <property type="nucleotide sequence ID" value="NZ_FOYV01000001.1"/>
</dbReference>
<feature type="transmembrane region" description="Helical" evidence="1">
    <location>
        <begin position="81"/>
        <end position="104"/>
    </location>
</feature>
<evidence type="ECO:0000313" key="2">
    <source>
        <dbReference type="EMBL" id="SFR45156.1"/>
    </source>
</evidence>
<keyword evidence="3" id="KW-1185">Reference proteome</keyword>
<protein>
    <submittedName>
        <fullName evidence="2">Predicted membrane protein</fullName>
    </submittedName>
</protein>
<name>A0A1I6GSQ1_9GAMM</name>
<organism evidence="2 3">
    <name type="scientific">Marinobacter gudaonensis</name>
    <dbReference type="NCBI Taxonomy" id="375760"/>
    <lineage>
        <taxon>Bacteria</taxon>
        <taxon>Pseudomonadati</taxon>
        <taxon>Pseudomonadota</taxon>
        <taxon>Gammaproteobacteria</taxon>
        <taxon>Pseudomonadales</taxon>
        <taxon>Marinobacteraceae</taxon>
        <taxon>Marinobacter</taxon>
    </lineage>
</organism>
<dbReference type="EMBL" id="FOYV01000001">
    <property type="protein sequence ID" value="SFR45156.1"/>
    <property type="molecule type" value="Genomic_DNA"/>
</dbReference>
<keyword evidence="1" id="KW-0812">Transmembrane</keyword>
<feature type="transmembrane region" description="Helical" evidence="1">
    <location>
        <begin position="203"/>
        <end position="223"/>
    </location>
</feature>
<feature type="transmembrane region" description="Helical" evidence="1">
    <location>
        <begin position="116"/>
        <end position="135"/>
    </location>
</feature>
<feature type="transmembrane region" description="Helical" evidence="1">
    <location>
        <begin position="235"/>
        <end position="254"/>
    </location>
</feature>
<feature type="transmembrane region" description="Helical" evidence="1">
    <location>
        <begin position="52"/>
        <end position="69"/>
    </location>
</feature>
<dbReference type="STRING" id="375760.SAMN04488073_1451"/>
<evidence type="ECO:0000313" key="3">
    <source>
        <dbReference type="Proteomes" id="UP000199290"/>
    </source>
</evidence>
<dbReference type="Proteomes" id="UP000199290">
    <property type="component" value="Unassembled WGS sequence"/>
</dbReference>
<keyword evidence="1" id="KW-0472">Membrane</keyword>
<dbReference type="AlphaFoldDB" id="A0A1I6GSQ1"/>
<feature type="transmembrane region" description="Helical" evidence="1">
    <location>
        <begin position="147"/>
        <end position="165"/>
    </location>
</feature>